<feature type="signal peptide" evidence="1">
    <location>
        <begin position="1"/>
        <end position="32"/>
    </location>
</feature>
<dbReference type="Gene3D" id="2.80.10.50">
    <property type="match status" value="2"/>
</dbReference>
<dbReference type="Proteomes" id="UP000287171">
    <property type="component" value="Unassembled WGS sequence"/>
</dbReference>
<dbReference type="SUPFAM" id="SSF50405">
    <property type="entry name" value="Actin-crosslinking proteins"/>
    <property type="match status" value="1"/>
</dbReference>
<gene>
    <name evidence="2" type="ORF">KDA_59080</name>
</gene>
<proteinExistence type="predicted"/>
<dbReference type="OrthoDB" id="9800475at2"/>
<evidence type="ECO:0000313" key="3">
    <source>
        <dbReference type="Proteomes" id="UP000287171"/>
    </source>
</evidence>
<comment type="caution">
    <text evidence="2">The sequence shown here is derived from an EMBL/GenBank/DDBJ whole genome shotgun (WGS) entry which is preliminary data.</text>
</comment>
<evidence type="ECO:0008006" key="4">
    <source>
        <dbReference type="Google" id="ProtNLM"/>
    </source>
</evidence>
<sequence length="185" mass="19414">MSIKNLLVRLAGITTAVMICLLSLTNMASASAAQPSFISPTGTTTGCAFLTNNGHFLTAMNGGGGTTDSIRTNETSIRSWEKFSIVGLGTTGYAIQTSNHNWLTAVNGGGVGLGSTDAIHTNATVTRSWEIFQLVTLFSANQYAIQTSNGNYVTAVDGGGRKSETIHTDATRLGSWEIFTITCGH</sequence>
<dbReference type="AlphaFoldDB" id="A0A402BGA1"/>
<dbReference type="InterPro" id="IPR008999">
    <property type="entry name" value="Actin-crosslinking"/>
</dbReference>
<name>A0A402BGA1_9CHLR</name>
<dbReference type="EMBL" id="BIFT01000002">
    <property type="protein sequence ID" value="GCE30424.1"/>
    <property type="molecule type" value="Genomic_DNA"/>
</dbReference>
<keyword evidence="3" id="KW-1185">Reference proteome</keyword>
<keyword evidence="1" id="KW-0732">Signal</keyword>
<reference evidence="3" key="1">
    <citation type="submission" date="2018-12" db="EMBL/GenBank/DDBJ databases">
        <title>Tengunoibacter tsumagoiensis gen. nov., sp. nov., Dictyobacter kobayashii sp. nov., D. alpinus sp. nov., and D. joshuensis sp. nov. and description of Dictyobacteraceae fam. nov. within the order Ktedonobacterales isolated from Tengu-no-mugimeshi.</title>
        <authorList>
            <person name="Wang C.M."/>
            <person name="Zheng Y."/>
            <person name="Sakai Y."/>
            <person name="Toyoda A."/>
            <person name="Minakuchi Y."/>
            <person name="Abe K."/>
            <person name="Yokota A."/>
            <person name="Yabe S."/>
        </authorList>
    </citation>
    <scope>NUCLEOTIDE SEQUENCE [LARGE SCALE GENOMIC DNA]</scope>
    <source>
        <strain evidence="3">Uno16</strain>
    </source>
</reference>
<evidence type="ECO:0000256" key="1">
    <source>
        <dbReference type="SAM" id="SignalP"/>
    </source>
</evidence>
<organism evidence="2 3">
    <name type="scientific">Dictyobacter alpinus</name>
    <dbReference type="NCBI Taxonomy" id="2014873"/>
    <lineage>
        <taxon>Bacteria</taxon>
        <taxon>Bacillati</taxon>
        <taxon>Chloroflexota</taxon>
        <taxon>Ktedonobacteria</taxon>
        <taxon>Ktedonobacterales</taxon>
        <taxon>Dictyobacteraceae</taxon>
        <taxon>Dictyobacter</taxon>
    </lineage>
</organism>
<feature type="chain" id="PRO_5019274094" description="Ricin B lectin domain-containing protein" evidence="1">
    <location>
        <begin position="33"/>
        <end position="185"/>
    </location>
</feature>
<dbReference type="CDD" id="cd00257">
    <property type="entry name" value="beta-trefoil_FSCN-like"/>
    <property type="match status" value="1"/>
</dbReference>
<protein>
    <recommendedName>
        <fullName evidence="4">Ricin B lectin domain-containing protein</fullName>
    </recommendedName>
</protein>
<accession>A0A402BGA1</accession>
<evidence type="ECO:0000313" key="2">
    <source>
        <dbReference type="EMBL" id="GCE30424.1"/>
    </source>
</evidence>
<dbReference type="RefSeq" id="WP_126630516.1">
    <property type="nucleotide sequence ID" value="NZ_BIFT01000002.1"/>
</dbReference>